<keyword evidence="3 5" id="KW-0067">ATP-binding</keyword>
<dbReference type="SUPFAM" id="SSF52540">
    <property type="entry name" value="P-loop containing nucleoside triphosphate hydrolases"/>
    <property type="match status" value="1"/>
</dbReference>
<evidence type="ECO:0000259" key="4">
    <source>
        <dbReference type="PROSITE" id="PS50893"/>
    </source>
</evidence>
<dbReference type="InterPro" id="IPR027417">
    <property type="entry name" value="P-loop_NTPase"/>
</dbReference>
<dbReference type="SMART" id="SM00382">
    <property type="entry name" value="AAA"/>
    <property type="match status" value="1"/>
</dbReference>
<evidence type="ECO:0000256" key="1">
    <source>
        <dbReference type="ARBA" id="ARBA00022448"/>
    </source>
</evidence>
<dbReference type="PROSITE" id="PS50893">
    <property type="entry name" value="ABC_TRANSPORTER_2"/>
    <property type="match status" value="1"/>
</dbReference>
<accession>A0A173DYV8</accession>
<dbReference type="InterPro" id="IPR003593">
    <property type="entry name" value="AAA+_ATPase"/>
</dbReference>
<dbReference type="Proteomes" id="UP000019147">
    <property type="component" value="Chromosome"/>
</dbReference>
<dbReference type="eggNOG" id="COG1137">
    <property type="taxonomic scope" value="Bacteria"/>
</dbReference>
<dbReference type="PANTHER" id="PTHR45772">
    <property type="entry name" value="CONSERVED COMPONENT OF ABC TRANSPORTER FOR NATURAL AMINO ACIDS-RELATED"/>
    <property type="match status" value="1"/>
</dbReference>
<evidence type="ECO:0000256" key="2">
    <source>
        <dbReference type="ARBA" id="ARBA00022741"/>
    </source>
</evidence>
<dbReference type="KEGG" id="cgz:M787_002000"/>
<keyword evidence="1" id="KW-0813">Transport</keyword>
<evidence type="ECO:0000256" key="3">
    <source>
        <dbReference type="ARBA" id="ARBA00022840"/>
    </source>
</evidence>
<proteinExistence type="predicted"/>
<feature type="domain" description="ABC transporter" evidence="4">
    <location>
        <begin position="4"/>
        <end position="236"/>
    </location>
</feature>
<dbReference type="RefSeq" id="WP_021828793.1">
    <property type="nucleotide sequence ID" value="NZ_CP015840.1"/>
</dbReference>
<dbReference type="NCBIfam" id="TIGR04406">
    <property type="entry name" value="LPS_export_lptB"/>
    <property type="match status" value="1"/>
</dbReference>
<dbReference type="OrthoDB" id="9804819at2"/>
<dbReference type="GO" id="GO:0055085">
    <property type="term" value="P:transmembrane transport"/>
    <property type="evidence" value="ECO:0007669"/>
    <property type="project" value="InterPro"/>
</dbReference>
<dbReference type="EMBL" id="CP015840">
    <property type="protein sequence ID" value="ANG66093.1"/>
    <property type="molecule type" value="Genomic_DNA"/>
</dbReference>
<dbReference type="GO" id="GO:0016887">
    <property type="term" value="F:ATP hydrolysis activity"/>
    <property type="evidence" value="ECO:0007669"/>
    <property type="project" value="InterPro"/>
</dbReference>
<organism evidence="5 6">
    <name type="scientific">Chlamydia gallinacea 08-1274/3</name>
    <dbReference type="NCBI Taxonomy" id="1143323"/>
    <lineage>
        <taxon>Bacteria</taxon>
        <taxon>Pseudomonadati</taxon>
        <taxon>Chlamydiota</taxon>
        <taxon>Chlamydiia</taxon>
        <taxon>Chlamydiales</taxon>
        <taxon>Chlamydiaceae</taxon>
        <taxon>Chlamydia/Chlamydophila group</taxon>
        <taxon>Chlamydia</taxon>
    </lineage>
</organism>
<dbReference type="GeneID" id="81478076"/>
<keyword evidence="2" id="KW-0547">Nucleotide-binding</keyword>
<dbReference type="PANTHER" id="PTHR45772:SF10">
    <property type="entry name" value="LIPOPOLYSACCHARIDE EXPORT SYSTEM ATP-BINDING PROTEIN LPTB"/>
    <property type="match status" value="1"/>
</dbReference>
<dbReference type="Pfam" id="PF00005">
    <property type="entry name" value="ABC_tran"/>
    <property type="match status" value="1"/>
</dbReference>
<reference evidence="5 6" key="1">
    <citation type="journal article" date="2014" name="Syst. Appl. Microbiol.">
        <title>Evidence for the existence of two new members of the family Chlamydiaceae and proposal of Chlamydia avium sp. nov. and Chlamydia gallinacea sp. nov.</title>
        <authorList>
            <person name="Sachse K."/>
            <person name="Laroucau K."/>
            <person name="Riege K."/>
            <person name="Wehner S."/>
            <person name="Dilcher M."/>
            <person name="Creasy H.H."/>
            <person name="Weidmann M."/>
            <person name="Myers G."/>
            <person name="Vorimore F."/>
            <person name="Vicari N."/>
            <person name="Magnino S."/>
            <person name="Liebler-Tenorio E."/>
            <person name="Ruettger A."/>
            <person name="Bavoil P.M."/>
            <person name="Hufert F.T."/>
            <person name="Rossello-Mora R."/>
            <person name="Marz M."/>
        </authorList>
    </citation>
    <scope>NUCLEOTIDE SEQUENCE [LARGE SCALE GENOMIC DNA]</scope>
    <source>
        <strain evidence="5 6">08-1274/3</strain>
    </source>
</reference>
<evidence type="ECO:0000313" key="6">
    <source>
        <dbReference type="Proteomes" id="UP000019147"/>
    </source>
</evidence>
<dbReference type="STRING" id="1143323.M787_002000"/>
<dbReference type="AlphaFoldDB" id="A0A173DYV8"/>
<dbReference type="CDD" id="cd03218">
    <property type="entry name" value="ABC_YhbG"/>
    <property type="match status" value="1"/>
</dbReference>
<dbReference type="InterPro" id="IPR003439">
    <property type="entry name" value="ABC_transporter-like_ATP-bd"/>
</dbReference>
<name>A0A173DYV8_9CHLA</name>
<dbReference type="GO" id="GO:0005524">
    <property type="term" value="F:ATP binding"/>
    <property type="evidence" value="ECO:0007669"/>
    <property type="project" value="UniProtKB-KW"/>
</dbReference>
<dbReference type="PROSITE" id="PS00211">
    <property type="entry name" value="ABC_TRANSPORTER_1"/>
    <property type="match status" value="1"/>
</dbReference>
<dbReference type="Gene3D" id="3.40.50.300">
    <property type="entry name" value="P-loop containing nucleotide triphosphate hydrolases"/>
    <property type="match status" value="1"/>
</dbReference>
<sequence>MPVLSVCNLIKKYNKKPVTNDVSFEVNSGEVVGLLGPNGAGKTTAFYLTVGLIRPDSGKIIFKNKDITKKTMDYRARLGIGYLAQEPTVFKDLTVKENLICILEIIYKARKQQSHLLETLIDDLQLSSCINKKAGTLSGGERRRLEIACVLALNPSVLLLDEPFANVDPLVIQNVKYLIKILSSRGIGILITDHNAKELLSIADRCYLIIDGKIFFEGSSSQMISNPMVKQHYLGDSFSY</sequence>
<dbReference type="InterPro" id="IPR030921">
    <property type="entry name" value="LPS_export_LptB"/>
</dbReference>
<dbReference type="InterPro" id="IPR051120">
    <property type="entry name" value="ABC_AA/LPS_Transport"/>
</dbReference>
<gene>
    <name evidence="5" type="ORF">M787_002000</name>
</gene>
<protein>
    <submittedName>
        <fullName evidence="5">LPS export ABC transporter ATP-binding protein</fullName>
    </submittedName>
</protein>
<dbReference type="InterPro" id="IPR017871">
    <property type="entry name" value="ABC_transporter-like_CS"/>
</dbReference>
<dbReference type="GO" id="GO:0043190">
    <property type="term" value="C:ATP-binding cassette (ABC) transporter complex"/>
    <property type="evidence" value="ECO:0007669"/>
    <property type="project" value="InterPro"/>
</dbReference>
<evidence type="ECO:0000313" key="5">
    <source>
        <dbReference type="EMBL" id="ANG66093.1"/>
    </source>
</evidence>